<comment type="similarity">
    <text evidence="1">Belongs to the glutaredoxin family. CGFS subfamily.</text>
</comment>
<comment type="caution">
    <text evidence="7">The sequence shown here is derived from an EMBL/GenBank/DDBJ whole genome shotgun (WGS) entry which is preliminary data.</text>
</comment>
<reference evidence="7 8" key="1">
    <citation type="journal article" date="2021" name="Sci. Rep.">
        <title>Genome sequencing of the multicellular alga Astrephomene provides insights into convergent evolution of germ-soma differentiation.</title>
        <authorList>
            <person name="Yamashita S."/>
            <person name="Yamamoto K."/>
            <person name="Matsuzaki R."/>
            <person name="Suzuki S."/>
            <person name="Yamaguchi H."/>
            <person name="Hirooka S."/>
            <person name="Minakuchi Y."/>
            <person name="Miyagishima S."/>
            <person name="Kawachi M."/>
            <person name="Toyoda A."/>
            <person name="Nozaki H."/>
        </authorList>
    </citation>
    <scope>NUCLEOTIDE SEQUENCE [LARGE SCALE GENOMIC DNA]</scope>
    <source>
        <strain evidence="7 8">NIES-4017</strain>
    </source>
</reference>
<dbReference type="CDD" id="cd03028">
    <property type="entry name" value="GRX_PICOT_like"/>
    <property type="match status" value="1"/>
</dbReference>
<dbReference type="Proteomes" id="UP001054857">
    <property type="component" value="Unassembled WGS sequence"/>
</dbReference>
<dbReference type="PANTHER" id="PTHR10293">
    <property type="entry name" value="GLUTAREDOXIN FAMILY MEMBER"/>
    <property type="match status" value="1"/>
</dbReference>
<dbReference type="InterPro" id="IPR036249">
    <property type="entry name" value="Thioredoxin-like_sf"/>
</dbReference>
<proteinExistence type="inferred from homology"/>
<dbReference type="AlphaFoldDB" id="A0AAD3DW85"/>
<keyword evidence="2" id="KW-0479">Metal-binding</keyword>
<evidence type="ECO:0000259" key="6">
    <source>
        <dbReference type="Pfam" id="PF00462"/>
    </source>
</evidence>
<name>A0AAD3DW85_9CHLO</name>
<dbReference type="Pfam" id="PF00462">
    <property type="entry name" value="Glutaredoxin"/>
    <property type="match status" value="1"/>
</dbReference>
<evidence type="ECO:0000256" key="4">
    <source>
        <dbReference type="ARBA" id="ARBA00023014"/>
    </source>
</evidence>
<dbReference type="GO" id="GO:0005759">
    <property type="term" value="C:mitochondrial matrix"/>
    <property type="evidence" value="ECO:0007669"/>
    <property type="project" value="TreeGrafter"/>
</dbReference>
<evidence type="ECO:0000256" key="2">
    <source>
        <dbReference type="ARBA" id="ARBA00022723"/>
    </source>
</evidence>
<evidence type="ECO:0000313" key="8">
    <source>
        <dbReference type="Proteomes" id="UP001054857"/>
    </source>
</evidence>
<protein>
    <recommendedName>
        <fullName evidence="6">Glutaredoxin domain-containing protein</fullName>
    </recommendedName>
</protein>
<keyword evidence="8" id="KW-1185">Reference proteome</keyword>
<organism evidence="7 8">
    <name type="scientific">Astrephomene gubernaculifera</name>
    <dbReference type="NCBI Taxonomy" id="47775"/>
    <lineage>
        <taxon>Eukaryota</taxon>
        <taxon>Viridiplantae</taxon>
        <taxon>Chlorophyta</taxon>
        <taxon>core chlorophytes</taxon>
        <taxon>Chlorophyceae</taxon>
        <taxon>CS clade</taxon>
        <taxon>Chlamydomonadales</taxon>
        <taxon>Astrephomenaceae</taxon>
        <taxon>Astrephomene</taxon>
    </lineage>
</organism>
<dbReference type="InterPro" id="IPR033658">
    <property type="entry name" value="GRX_PICOT-like"/>
</dbReference>
<dbReference type="PROSITE" id="PS51354">
    <property type="entry name" value="GLUTAREDOXIN_2"/>
    <property type="match status" value="1"/>
</dbReference>
<evidence type="ECO:0000313" key="7">
    <source>
        <dbReference type="EMBL" id="GFR48204.1"/>
    </source>
</evidence>
<dbReference type="Gene3D" id="3.40.30.10">
    <property type="entry name" value="Glutaredoxin"/>
    <property type="match status" value="1"/>
</dbReference>
<evidence type="ECO:0000256" key="5">
    <source>
        <dbReference type="SAM" id="MobiDB-lite"/>
    </source>
</evidence>
<dbReference type="SUPFAM" id="SSF52833">
    <property type="entry name" value="Thioredoxin-like"/>
    <property type="match status" value="1"/>
</dbReference>
<sequence length="280" mass="30588">MQTLTRKHMLPAMQAHPMRLPRGVVAPFSAPKIFLARSSVVSKASLRDTKVVPVMEKGELNQFPGSAGVYAIYDKAGALQFIGISRKVANSVAAHMQELPDLTAAVKYSIVDDATREGLTSAWKAWVEEAVAETGDIPPGNAPGETKWQSRSVARATKPEIRLTAGKPITGITIADLIDRIVKENPVVVFVKGTRQQPQCGFSFKMLNMLNTLKVDYEVVNVLDDFHNPGLREAIKTYSQWPTIPQLYVKGEFVGGADIAEQMLGTGELQTLLRAAMQKS</sequence>
<keyword evidence="3" id="KW-0408">Iron</keyword>
<feature type="region of interest" description="Disordered" evidence="5">
    <location>
        <begin position="134"/>
        <end position="153"/>
    </location>
</feature>
<dbReference type="InterPro" id="IPR002109">
    <property type="entry name" value="Glutaredoxin"/>
</dbReference>
<dbReference type="EMBL" id="BMAR01000022">
    <property type="protein sequence ID" value="GFR48204.1"/>
    <property type="molecule type" value="Genomic_DNA"/>
</dbReference>
<dbReference type="NCBIfam" id="TIGR00365">
    <property type="entry name" value="Grx4 family monothiol glutaredoxin"/>
    <property type="match status" value="1"/>
</dbReference>
<evidence type="ECO:0000256" key="3">
    <source>
        <dbReference type="ARBA" id="ARBA00023004"/>
    </source>
</evidence>
<feature type="domain" description="Glutaredoxin" evidence="6">
    <location>
        <begin position="187"/>
        <end position="254"/>
    </location>
</feature>
<dbReference type="GO" id="GO:0046872">
    <property type="term" value="F:metal ion binding"/>
    <property type="evidence" value="ECO:0007669"/>
    <property type="project" value="UniProtKB-KW"/>
</dbReference>
<dbReference type="PANTHER" id="PTHR10293:SF45">
    <property type="entry name" value="BIFUNCTIONAL MONOTHIOL GLUTAREDOXIN-S16, CHLOROPLASTIC"/>
    <property type="match status" value="1"/>
</dbReference>
<dbReference type="GO" id="GO:0051536">
    <property type="term" value="F:iron-sulfur cluster binding"/>
    <property type="evidence" value="ECO:0007669"/>
    <property type="project" value="UniProtKB-KW"/>
</dbReference>
<dbReference type="InterPro" id="IPR004480">
    <property type="entry name" value="Monothiol_GRX-rel"/>
</dbReference>
<evidence type="ECO:0000256" key="1">
    <source>
        <dbReference type="ARBA" id="ARBA00008983"/>
    </source>
</evidence>
<keyword evidence="4" id="KW-0411">Iron-sulfur</keyword>
<gene>
    <name evidence="7" type="ORF">Agub_g10062</name>
</gene>
<accession>A0AAD3DW85</accession>